<reference evidence="1" key="1">
    <citation type="submission" date="2024-09" db="EMBL/GenBank/DDBJ databases">
        <title>Black Yeasts Isolated from many extreme environments.</title>
        <authorList>
            <person name="Coleine C."/>
            <person name="Stajich J.E."/>
            <person name="Selbmann L."/>
        </authorList>
    </citation>
    <scope>NUCLEOTIDE SEQUENCE</scope>
    <source>
        <strain evidence="1">CCFEE 5737</strain>
    </source>
</reference>
<comment type="caution">
    <text evidence="1">The sequence shown here is derived from an EMBL/GenBank/DDBJ whole genome shotgun (WGS) entry which is preliminary data.</text>
</comment>
<gene>
    <name evidence="1" type="ORF">LTS18_011581</name>
</gene>
<proteinExistence type="predicted"/>
<dbReference type="EMBL" id="JAWDJW010003367">
    <property type="protein sequence ID" value="KAK3076948.1"/>
    <property type="molecule type" value="Genomic_DNA"/>
</dbReference>
<evidence type="ECO:0000313" key="2">
    <source>
        <dbReference type="Proteomes" id="UP001186974"/>
    </source>
</evidence>
<protein>
    <submittedName>
        <fullName evidence="1">Uncharacterized protein</fullName>
    </submittedName>
</protein>
<name>A0ACC3DKD8_9PEZI</name>
<accession>A0ACC3DKD8</accession>
<keyword evidence="2" id="KW-1185">Reference proteome</keyword>
<dbReference type="Proteomes" id="UP001186974">
    <property type="component" value="Unassembled WGS sequence"/>
</dbReference>
<evidence type="ECO:0000313" key="1">
    <source>
        <dbReference type="EMBL" id="KAK3076948.1"/>
    </source>
</evidence>
<feature type="non-terminal residue" evidence="1">
    <location>
        <position position="1"/>
    </location>
</feature>
<organism evidence="1 2">
    <name type="scientific">Coniosporium uncinatum</name>
    <dbReference type="NCBI Taxonomy" id="93489"/>
    <lineage>
        <taxon>Eukaryota</taxon>
        <taxon>Fungi</taxon>
        <taxon>Dikarya</taxon>
        <taxon>Ascomycota</taxon>
        <taxon>Pezizomycotina</taxon>
        <taxon>Dothideomycetes</taxon>
        <taxon>Dothideomycetes incertae sedis</taxon>
        <taxon>Coniosporium</taxon>
    </lineage>
</organism>
<sequence length="171" mass="19440">EHHKDLAWLNEQVETIQQHEPQRQIIVLTHHCPTIDLRATNPKHKGSRVRSAFQTDLSSELCWRSPQVKLWAFGHTHYSCCFRDDATGKLVIANQKGYSGLAMTCVDWKPKVVEMTAKGCALKDVDQWESSHIHRPNGKAHIPVEAASRRPVPSILQQAVKRISSAIRPKR</sequence>